<dbReference type="Proteomes" id="UP001190700">
    <property type="component" value="Unassembled WGS sequence"/>
</dbReference>
<dbReference type="Gene3D" id="1.10.150.130">
    <property type="match status" value="1"/>
</dbReference>
<accession>A0AAE0EQN9</accession>
<dbReference type="InterPro" id="IPR010998">
    <property type="entry name" value="Integrase_recombinase_N"/>
</dbReference>
<name>A0AAE0EQN9_9CHLO</name>
<keyword evidence="1" id="KW-0238">DNA-binding</keyword>
<dbReference type="SUPFAM" id="SSF47823">
    <property type="entry name" value="lambda integrase-like, N-terminal domain"/>
    <property type="match status" value="1"/>
</dbReference>
<protein>
    <submittedName>
        <fullName evidence="2">Uncharacterized protein</fullName>
    </submittedName>
</protein>
<comment type="caution">
    <text evidence="2">The sequence shown here is derived from an EMBL/GenBank/DDBJ whole genome shotgun (WGS) entry which is preliminary data.</text>
</comment>
<gene>
    <name evidence="2" type="ORF">CYMTET_53347</name>
</gene>
<dbReference type="GO" id="GO:0003677">
    <property type="term" value="F:DNA binding"/>
    <property type="evidence" value="ECO:0007669"/>
    <property type="project" value="UniProtKB-KW"/>
</dbReference>
<reference evidence="2 3" key="1">
    <citation type="journal article" date="2015" name="Genome Biol. Evol.">
        <title>Comparative Genomics of a Bacterivorous Green Alga Reveals Evolutionary Causalities and Consequences of Phago-Mixotrophic Mode of Nutrition.</title>
        <authorList>
            <person name="Burns J.A."/>
            <person name="Paasch A."/>
            <person name="Narechania A."/>
            <person name="Kim E."/>
        </authorList>
    </citation>
    <scope>NUCLEOTIDE SEQUENCE [LARGE SCALE GENOMIC DNA]</scope>
    <source>
        <strain evidence="2 3">PLY_AMNH</strain>
    </source>
</reference>
<keyword evidence="3" id="KW-1185">Reference proteome</keyword>
<evidence type="ECO:0000256" key="1">
    <source>
        <dbReference type="ARBA" id="ARBA00023125"/>
    </source>
</evidence>
<sequence>MAEGRLWLPATEATVWLYIAHLMSKGTIKAASLQPNLSAINSYHEDMGYDGPAKGRSVSRAVKGMASLQVEVADIQDEEETVWIWLPARYVTKVNAYGLVMQPSGRTEAELSRACTYVVFAFVTFGRPDTGVSVQQSHIAVADDVISVVLHKEKGRGHVRRKRSFTIPAAGVEGLVQLLEHWQLVAADILTVRRGRQGQLLEAALGARSLDVGPGQRLGAAGFGHAEVSPPGGEALLGAQHPQGRLLYVCQGGSGSSAVYLVISETRRIDCLCKSNRSIGA</sequence>
<evidence type="ECO:0000313" key="2">
    <source>
        <dbReference type="EMBL" id="KAK3236512.1"/>
    </source>
</evidence>
<organism evidence="2 3">
    <name type="scientific">Cymbomonas tetramitiformis</name>
    <dbReference type="NCBI Taxonomy" id="36881"/>
    <lineage>
        <taxon>Eukaryota</taxon>
        <taxon>Viridiplantae</taxon>
        <taxon>Chlorophyta</taxon>
        <taxon>Pyramimonadophyceae</taxon>
        <taxon>Pyramimonadales</taxon>
        <taxon>Pyramimonadaceae</taxon>
        <taxon>Cymbomonas</taxon>
    </lineage>
</organism>
<dbReference type="EMBL" id="LGRX02035004">
    <property type="protein sequence ID" value="KAK3236512.1"/>
    <property type="molecule type" value="Genomic_DNA"/>
</dbReference>
<dbReference type="AlphaFoldDB" id="A0AAE0EQN9"/>
<proteinExistence type="predicted"/>
<evidence type="ECO:0000313" key="3">
    <source>
        <dbReference type="Proteomes" id="UP001190700"/>
    </source>
</evidence>